<feature type="active site" description="Proton acceptor" evidence="8">
    <location>
        <position position="77"/>
    </location>
</feature>
<dbReference type="Gene3D" id="3.40.570.10">
    <property type="entry name" value="Extracellular Endonuclease, subunit A"/>
    <property type="match status" value="1"/>
</dbReference>
<evidence type="ECO:0000256" key="6">
    <source>
        <dbReference type="ARBA" id="ARBA00022801"/>
    </source>
</evidence>
<evidence type="ECO:0000256" key="1">
    <source>
        <dbReference type="ARBA" id="ARBA00001946"/>
    </source>
</evidence>
<evidence type="ECO:0000256" key="4">
    <source>
        <dbReference type="ARBA" id="ARBA00022723"/>
    </source>
</evidence>
<comment type="similarity">
    <text evidence="2 10">Belongs to the DNA/RNA non-specific endonuclease family.</text>
</comment>
<dbReference type="InterPro" id="IPR001604">
    <property type="entry name" value="Endo_G_ENPP1-like_dom"/>
</dbReference>
<dbReference type="PROSITE" id="PS01070">
    <property type="entry name" value="NUCLEASE_NON_SPEC"/>
    <property type="match status" value="1"/>
</dbReference>
<dbReference type="EC" id="3.1.30.-" evidence="10"/>
<dbReference type="AlphaFoldDB" id="A0A0Q4AYD6"/>
<dbReference type="SMART" id="SM00892">
    <property type="entry name" value="Endonuclease_NS"/>
    <property type="match status" value="1"/>
</dbReference>
<organism evidence="13 14">
    <name type="scientific">Candidatus [Bacteroides] periocalifornicus</name>
    <dbReference type="NCBI Taxonomy" id="1702214"/>
    <lineage>
        <taxon>Bacteria</taxon>
        <taxon>Pseudomonadati</taxon>
        <taxon>Bacteroidota</taxon>
    </lineage>
</organism>
<keyword evidence="7" id="KW-0460">Magnesium</keyword>
<dbReference type="InterPro" id="IPR044925">
    <property type="entry name" value="His-Me_finger_sf"/>
</dbReference>
<dbReference type="GO" id="GO:0004519">
    <property type="term" value="F:endonuclease activity"/>
    <property type="evidence" value="ECO:0007669"/>
    <property type="project" value="UniProtKB-UniRule"/>
</dbReference>
<evidence type="ECO:0000259" key="12">
    <source>
        <dbReference type="SMART" id="SM00892"/>
    </source>
</evidence>
<keyword evidence="4 9" id="KW-0479">Metal-binding</keyword>
<evidence type="ECO:0000259" key="11">
    <source>
        <dbReference type="SMART" id="SM00477"/>
    </source>
</evidence>
<evidence type="ECO:0000256" key="2">
    <source>
        <dbReference type="ARBA" id="ARBA00010052"/>
    </source>
</evidence>
<accession>A0A0Q4AYD6</accession>
<dbReference type="Proteomes" id="UP000054172">
    <property type="component" value="Unassembled WGS sequence"/>
</dbReference>
<gene>
    <name evidence="13" type="ORF">AL399_03715</name>
</gene>
<feature type="domain" description="DNA/RNA non-specific endonuclease/pyrophosphatase/phosphodiesterase" evidence="12">
    <location>
        <begin position="16"/>
        <end position="209"/>
    </location>
</feature>
<proteinExistence type="inferred from homology"/>
<dbReference type="SMART" id="SM00477">
    <property type="entry name" value="NUC"/>
    <property type="match status" value="1"/>
</dbReference>
<dbReference type="PATRIC" id="fig|1702214.3.peg.1347"/>
<keyword evidence="14" id="KW-1185">Reference proteome</keyword>
<feature type="binding site" evidence="9">
    <location>
        <position position="108"/>
    </location>
    <ligand>
        <name>Mg(2+)</name>
        <dbReference type="ChEBI" id="CHEBI:18420"/>
        <note>catalytic</note>
    </ligand>
</feature>
<dbReference type="GO" id="GO:0003676">
    <property type="term" value="F:nucleic acid binding"/>
    <property type="evidence" value="ECO:0007669"/>
    <property type="project" value="InterPro"/>
</dbReference>
<dbReference type="GO" id="GO:0046872">
    <property type="term" value="F:metal ion binding"/>
    <property type="evidence" value="ECO:0007669"/>
    <property type="project" value="UniProtKB-KW"/>
</dbReference>
<sequence>MEEPVALDTSALVRIYHRAYTVAFQTHWHQPRWVAYQLTRAEVGGGEPRRKFTPDPAIASMTALDAYYKNSGFDRGHLAPAADMAFDTEAMKQSFYFSNVSPQVPSFNRGIWKQLEERVRAWAARYDSLYIATGPLFLRDDTAYVKGYLPVPTHFYKALLVHSQGRWQAVAFCLPQSAGRADSYWHYSLTVDSLQRVSGLDFFSLLPDELEYPAERSVDLQFWHQK</sequence>
<protein>
    <recommendedName>
        <fullName evidence="10">Endonuclease</fullName>
        <ecNumber evidence="10">3.1.30.-</ecNumber>
    </recommendedName>
</protein>
<evidence type="ECO:0000256" key="8">
    <source>
        <dbReference type="PIRSR" id="PIRSR640255-1"/>
    </source>
</evidence>
<dbReference type="EMBL" id="LIIK01000013">
    <property type="protein sequence ID" value="KQM09091.1"/>
    <property type="molecule type" value="Genomic_DNA"/>
</dbReference>
<evidence type="ECO:0000256" key="7">
    <source>
        <dbReference type="ARBA" id="ARBA00022842"/>
    </source>
</evidence>
<comment type="cofactor">
    <cofactor evidence="1 10">
        <name>Mg(2+)</name>
        <dbReference type="ChEBI" id="CHEBI:18420"/>
    </cofactor>
</comment>
<dbReference type="STRING" id="1702214.AL399_03715"/>
<evidence type="ECO:0000256" key="3">
    <source>
        <dbReference type="ARBA" id="ARBA00022722"/>
    </source>
</evidence>
<dbReference type="PANTHER" id="PTHR13966:SF5">
    <property type="entry name" value="ENDONUCLEASE G, MITOCHONDRIAL"/>
    <property type="match status" value="1"/>
</dbReference>
<dbReference type="Pfam" id="PF01223">
    <property type="entry name" value="Endonuclease_NS"/>
    <property type="match status" value="1"/>
</dbReference>
<comment type="caution">
    <text evidence="13">The sequence shown here is derived from an EMBL/GenBank/DDBJ whole genome shotgun (WGS) entry which is preliminary data.</text>
</comment>
<evidence type="ECO:0000256" key="5">
    <source>
        <dbReference type="ARBA" id="ARBA00022759"/>
    </source>
</evidence>
<dbReference type="InterPro" id="IPR040255">
    <property type="entry name" value="Non-specific_endonuclease"/>
</dbReference>
<dbReference type="InterPro" id="IPR044929">
    <property type="entry name" value="DNA/RNA_non-sp_Endonuclease_sf"/>
</dbReference>
<keyword evidence="6 10" id="KW-0378">Hydrolase</keyword>
<reference evidence="13" key="1">
    <citation type="submission" date="2015-08" db="EMBL/GenBank/DDBJ databases">
        <title>Candidatus Bacteriodes Periocalifornicus.</title>
        <authorList>
            <person name="McLean J.S."/>
            <person name="Kelley S."/>
        </authorList>
    </citation>
    <scope>NUCLEOTIDE SEQUENCE [LARGE SCALE GENOMIC DNA]</scope>
    <source>
        <strain evidence="13">12B</strain>
    </source>
</reference>
<dbReference type="CDD" id="cd00091">
    <property type="entry name" value="NUC"/>
    <property type="match status" value="1"/>
</dbReference>
<evidence type="ECO:0000313" key="13">
    <source>
        <dbReference type="EMBL" id="KQM09091.1"/>
    </source>
</evidence>
<evidence type="ECO:0000256" key="9">
    <source>
        <dbReference type="PIRSR" id="PIRSR640255-2"/>
    </source>
</evidence>
<keyword evidence="5 10" id="KW-0255">Endonuclease</keyword>
<evidence type="ECO:0000256" key="10">
    <source>
        <dbReference type="RuleBase" id="RU366055"/>
    </source>
</evidence>
<dbReference type="PANTHER" id="PTHR13966">
    <property type="entry name" value="ENDONUCLEASE RELATED"/>
    <property type="match status" value="1"/>
</dbReference>
<evidence type="ECO:0000313" key="14">
    <source>
        <dbReference type="Proteomes" id="UP000054172"/>
    </source>
</evidence>
<dbReference type="InterPro" id="IPR018524">
    <property type="entry name" value="DNA/RNA_endonuclease_AS"/>
</dbReference>
<dbReference type="GO" id="GO:0016787">
    <property type="term" value="F:hydrolase activity"/>
    <property type="evidence" value="ECO:0007669"/>
    <property type="project" value="UniProtKB-KW"/>
</dbReference>
<feature type="domain" description="ENPP1-3/EXOG-like endonuclease/phosphodiesterase" evidence="11">
    <location>
        <begin position="17"/>
        <end position="209"/>
    </location>
</feature>
<dbReference type="InterPro" id="IPR020821">
    <property type="entry name" value="ENPP1-3/EXOG-like_nuc-like"/>
</dbReference>
<dbReference type="SUPFAM" id="SSF54060">
    <property type="entry name" value="His-Me finger endonucleases"/>
    <property type="match status" value="1"/>
</dbReference>
<keyword evidence="3 10" id="KW-0540">Nuclease</keyword>
<name>A0A0Q4AYD6_9BACT</name>